<reference evidence="1" key="1">
    <citation type="submission" date="2018-02" db="EMBL/GenBank/DDBJ databases">
        <title>Rhizophora mucronata_Transcriptome.</title>
        <authorList>
            <person name="Meera S.P."/>
            <person name="Sreeshan A."/>
            <person name="Augustine A."/>
        </authorList>
    </citation>
    <scope>NUCLEOTIDE SEQUENCE</scope>
    <source>
        <tissue evidence="1">Leaf</tissue>
    </source>
</reference>
<organism evidence="1">
    <name type="scientific">Rhizophora mucronata</name>
    <name type="common">Asiatic mangrove</name>
    <dbReference type="NCBI Taxonomy" id="61149"/>
    <lineage>
        <taxon>Eukaryota</taxon>
        <taxon>Viridiplantae</taxon>
        <taxon>Streptophyta</taxon>
        <taxon>Embryophyta</taxon>
        <taxon>Tracheophyta</taxon>
        <taxon>Spermatophyta</taxon>
        <taxon>Magnoliopsida</taxon>
        <taxon>eudicotyledons</taxon>
        <taxon>Gunneridae</taxon>
        <taxon>Pentapetalae</taxon>
        <taxon>rosids</taxon>
        <taxon>fabids</taxon>
        <taxon>Malpighiales</taxon>
        <taxon>Rhizophoraceae</taxon>
        <taxon>Rhizophora</taxon>
    </lineage>
</organism>
<proteinExistence type="predicted"/>
<evidence type="ECO:0000313" key="1">
    <source>
        <dbReference type="EMBL" id="MBX41082.1"/>
    </source>
</evidence>
<name>A0A2P2NF41_RHIMU</name>
<protein>
    <submittedName>
        <fullName evidence="1">Uncharacterized protein</fullName>
    </submittedName>
</protein>
<sequence>MERNLCKDGRFMITPFYTWWPGEFEDKNNFRQDFGMGLHLRP</sequence>
<dbReference type="AlphaFoldDB" id="A0A2P2NF41"/>
<accession>A0A2P2NF41</accession>
<dbReference type="EMBL" id="GGEC01060598">
    <property type="protein sequence ID" value="MBX41082.1"/>
    <property type="molecule type" value="Transcribed_RNA"/>
</dbReference>